<name>A0A426X2K8_ENSVE</name>
<accession>A0A426X2K8</accession>
<organism evidence="2 3">
    <name type="scientific">Ensete ventricosum</name>
    <name type="common">Abyssinian banana</name>
    <name type="synonym">Musa ensete</name>
    <dbReference type="NCBI Taxonomy" id="4639"/>
    <lineage>
        <taxon>Eukaryota</taxon>
        <taxon>Viridiplantae</taxon>
        <taxon>Streptophyta</taxon>
        <taxon>Embryophyta</taxon>
        <taxon>Tracheophyta</taxon>
        <taxon>Spermatophyta</taxon>
        <taxon>Magnoliopsida</taxon>
        <taxon>Liliopsida</taxon>
        <taxon>Zingiberales</taxon>
        <taxon>Musaceae</taxon>
        <taxon>Ensete</taxon>
    </lineage>
</organism>
<proteinExistence type="predicted"/>
<evidence type="ECO:0000313" key="2">
    <source>
        <dbReference type="EMBL" id="RRT33725.1"/>
    </source>
</evidence>
<sequence length="206" mass="22368">MRLVHQPHVPPDAIAGLQLEAHEGGIPKEIRALASCPTDVAIARREKSKEVYLWPPPLISILPLCKSCEIRLEEFRSKAERKGGSRSWPGPLQGRPTTATPLAGVASCGQGYGASRPRLGRKGRLPAARPQGLAGSNQPCPFEVTFPELLNMLRGAENAIKKEKPVLYIGETKKKMKTSKSLKKGKGKERLGKINVAKKDPAKDKG</sequence>
<evidence type="ECO:0000313" key="3">
    <source>
        <dbReference type="Proteomes" id="UP000287651"/>
    </source>
</evidence>
<evidence type="ECO:0000256" key="1">
    <source>
        <dbReference type="SAM" id="MobiDB-lite"/>
    </source>
</evidence>
<reference evidence="2 3" key="1">
    <citation type="journal article" date="2014" name="Agronomy (Basel)">
        <title>A Draft Genome Sequence for Ensete ventricosum, the Drought-Tolerant Tree Against Hunger.</title>
        <authorList>
            <person name="Harrison J."/>
            <person name="Moore K.A."/>
            <person name="Paszkiewicz K."/>
            <person name="Jones T."/>
            <person name="Grant M."/>
            <person name="Ambacheew D."/>
            <person name="Muzemil S."/>
            <person name="Studholme D.J."/>
        </authorList>
    </citation>
    <scope>NUCLEOTIDE SEQUENCE [LARGE SCALE GENOMIC DNA]</scope>
</reference>
<feature type="compositionally biased region" description="Basic residues" evidence="1">
    <location>
        <begin position="175"/>
        <end position="187"/>
    </location>
</feature>
<feature type="region of interest" description="Disordered" evidence="1">
    <location>
        <begin position="79"/>
        <end position="136"/>
    </location>
</feature>
<protein>
    <submittedName>
        <fullName evidence="2">Uncharacterized protein</fullName>
    </submittedName>
</protein>
<dbReference type="Proteomes" id="UP000287651">
    <property type="component" value="Unassembled WGS sequence"/>
</dbReference>
<dbReference type="AlphaFoldDB" id="A0A426X2K8"/>
<feature type="compositionally biased region" description="Basic and acidic residues" evidence="1">
    <location>
        <begin position="188"/>
        <end position="206"/>
    </location>
</feature>
<gene>
    <name evidence="2" type="ORF">B296_00040434</name>
</gene>
<feature type="region of interest" description="Disordered" evidence="1">
    <location>
        <begin position="175"/>
        <end position="206"/>
    </location>
</feature>
<dbReference type="EMBL" id="AMZH03028363">
    <property type="protein sequence ID" value="RRT33725.1"/>
    <property type="molecule type" value="Genomic_DNA"/>
</dbReference>
<comment type="caution">
    <text evidence="2">The sequence shown here is derived from an EMBL/GenBank/DDBJ whole genome shotgun (WGS) entry which is preliminary data.</text>
</comment>